<feature type="transmembrane region" description="Helical" evidence="1">
    <location>
        <begin position="286"/>
        <end position="304"/>
    </location>
</feature>
<keyword evidence="1" id="KW-0812">Transmembrane</keyword>
<evidence type="ECO:0000313" key="2">
    <source>
        <dbReference type="EMBL" id="OHT11741.1"/>
    </source>
</evidence>
<accession>A0A1J4KQL5</accession>
<dbReference type="VEuPathDB" id="TrichDB:TRFO_18718"/>
<feature type="transmembrane region" description="Helical" evidence="1">
    <location>
        <begin position="429"/>
        <end position="448"/>
    </location>
</feature>
<keyword evidence="1" id="KW-0472">Membrane</keyword>
<protein>
    <submittedName>
        <fullName evidence="2">Uncharacterized protein</fullName>
    </submittedName>
</protein>
<name>A0A1J4KQL5_9EUKA</name>
<feature type="transmembrane region" description="Helical" evidence="1">
    <location>
        <begin position="399"/>
        <end position="423"/>
    </location>
</feature>
<feature type="transmembrane region" description="Helical" evidence="1">
    <location>
        <begin position="41"/>
        <end position="62"/>
    </location>
</feature>
<keyword evidence="1" id="KW-1133">Transmembrane helix</keyword>
<feature type="transmembrane region" description="Helical" evidence="1">
    <location>
        <begin position="243"/>
        <end position="266"/>
    </location>
</feature>
<evidence type="ECO:0000256" key="1">
    <source>
        <dbReference type="SAM" id="Phobius"/>
    </source>
</evidence>
<evidence type="ECO:0000313" key="3">
    <source>
        <dbReference type="Proteomes" id="UP000179807"/>
    </source>
</evidence>
<dbReference type="EMBL" id="MLAK01000580">
    <property type="protein sequence ID" value="OHT11741.1"/>
    <property type="molecule type" value="Genomic_DNA"/>
</dbReference>
<proteinExistence type="predicted"/>
<dbReference type="GeneID" id="94835046"/>
<feature type="transmembrane region" description="Helical" evidence="1">
    <location>
        <begin position="361"/>
        <end position="387"/>
    </location>
</feature>
<dbReference type="AlphaFoldDB" id="A0A1J4KQL5"/>
<organism evidence="2 3">
    <name type="scientific">Tritrichomonas foetus</name>
    <dbReference type="NCBI Taxonomy" id="1144522"/>
    <lineage>
        <taxon>Eukaryota</taxon>
        <taxon>Metamonada</taxon>
        <taxon>Parabasalia</taxon>
        <taxon>Tritrichomonadida</taxon>
        <taxon>Tritrichomonadidae</taxon>
        <taxon>Tritrichomonas</taxon>
    </lineage>
</organism>
<reference evidence="2" key="1">
    <citation type="submission" date="2016-10" db="EMBL/GenBank/DDBJ databases">
        <authorList>
            <person name="Benchimol M."/>
            <person name="Almeida L.G."/>
            <person name="Vasconcelos A.T."/>
            <person name="Perreira-Neves A."/>
            <person name="Rosa I.A."/>
            <person name="Tasca T."/>
            <person name="Bogo M.R."/>
            <person name="de Souza W."/>
        </authorList>
    </citation>
    <scope>NUCLEOTIDE SEQUENCE [LARGE SCALE GENOMIC DNA]</scope>
    <source>
        <strain evidence="2">K</strain>
    </source>
</reference>
<keyword evidence="3" id="KW-1185">Reference proteome</keyword>
<dbReference type="RefSeq" id="XP_068364877.1">
    <property type="nucleotide sequence ID" value="XM_068500342.1"/>
</dbReference>
<comment type="caution">
    <text evidence="2">The sequence shown here is derived from an EMBL/GenBank/DDBJ whole genome shotgun (WGS) entry which is preliminary data.</text>
</comment>
<feature type="transmembrane region" description="Helical" evidence="1">
    <location>
        <begin position="206"/>
        <end position="231"/>
    </location>
</feature>
<dbReference type="Proteomes" id="UP000179807">
    <property type="component" value="Unassembled WGS sequence"/>
</dbReference>
<feature type="transmembrane region" description="Helical" evidence="1">
    <location>
        <begin position="325"/>
        <end position="341"/>
    </location>
</feature>
<sequence length="471" mass="56170">MIEESEELKDLYDLEISNSFEDDSEFRIGDLPIKLVFKKHLVFPIIFSFFLLCMLLVMSSSLSPDTYEYKFEGERYPKYIINATFNNIHYSKNGLYFAIKMKQISQEKIQNLIKSKYNVHDYDFDSYNFTGNFSIQCYLKNKELKHRFYQNFSHLFIYSQNTGFSDSFIIYSDKLIDYHSIHLEIHVKAPNIHPESFILEFYSTPILFVFFEILLKISFLAYSSPLLYYFYKKFTKLYQKEDLLCIMCNFFLLLNSNLLSYFPLIHSFFPIFQKCLVILDLIFRDLYFTFSLFFIVVIFCNLLQSKYNEPNNGQNNELFLSFNKCFLTYLIFIPLAINLFIDDFNLFYLESKDFSHSFYCPYSVLTISHTVFFGAYLIIFFYLLYDFKGKLNVIILNRAINYSVISGTINIMMILLYIVRLFFSIDQLYLTLILFFSTLSMNILHISTNHEDKSLKSKEKEIYLKVNAINM</sequence>
<gene>
    <name evidence="2" type="ORF">TRFO_18718</name>
</gene>